<evidence type="ECO:0000256" key="3">
    <source>
        <dbReference type="ARBA" id="ARBA00022692"/>
    </source>
</evidence>
<gene>
    <name evidence="7" type="ORF">VV01_19270</name>
</gene>
<dbReference type="RefSeq" id="WP_050671300.1">
    <property type="nucleotide sequence ID" value="NZ_LAIR01000002.1"/>
</dbReference>
<keyword evidence="2" id="KW-1003">Cell membrane</keyword>
<dbReference type="PATRIC" id="fig|1631356.3.peg.3861"/>
<dbReference type="AlphaFoldDB" id="A0A0L6CM35"/>
<reference evidence="8" key="1">
    <citation type="submission" date="2015-03" db="EMBL/GenBank/DDBJ databases">
        <title>Luteipulveratus halotolerans sp. nov., a novel actinobacterium (Dermacoccaceae) from Sarawak, Malaysia.</title>
        <authorList>
            <person name="Juboi H."/>
            <person name="Basik A."/>
            <person name="Shamsul S.S."/>
            <person name="Arnold P."/>
            <person name="Schmitt E.K."/>
            <person name="Sanglier J.-J."/>
            <person name="Yeo T."/>
        </authorList>
    </citation>
    <scope>NUCLEOTIDE SEQUENCE [LARGE SCALE GENOMIC DNA]</scope>
    <source>
        <strain evidence="8">C296001</strain>
    </source>
</reference>
<feature type="transmembrane region" description="Helical" evidence="6">
    <location>
        <begin position="68"/>
        <end position="87"/>
    </location>
</feature>
<feature type="transmembrane region" description="Helical" evidence="6">
    <location>
        <begin position="179"/>
        <end position="200"/>
    </location>
</feature>
<dbReference type="Pfam" id="PF01810">
    <property type="entry name" value="LysE"/>
    <property type="match status" value="1"/>
</dbReference>
<proteinExistence type="predicted"/>
<comment type="caution">
    <text evidence="7">The sequence shown here is derived from an EMBL/GenBank/DDBJ whole genome shotgun (WGS) entry which is preliminary data.</text>
</comment>
<evidence type="ECO:0000313" key="7">
    <source>
        <dbReference type="EMBL" id="KNX38794.1"/>
    </source>
</evidence>
<feature type="transmembrane region" description="Helical" evidence="6">
    <location>
        <begin position="6"/>
        <end position="25"/>
    </location>
</feature>
<dbReference type="PANTHER" id="PTHR30086">
    <property type="entry name" value="ARGININE EXPORTER PROTEIN ARGO"/>
    <property type="match status" value="1"/>
</dbReference>
<name>A0A0L6CM35_9MICO</name>
<organism evidence="7 8">
    <name type="scientific">Luteipulveratus halotolerans</name>
    <dbReference type="NCBI Taxonomy" id="1631356"/>
    <lineage>
        <taxon>Bacteria</taxon>
        <taxon>Bacillati</taxon>
        <taxon>Actinomycetota</taxon>
        <taxon>Actinomycetes</taxon>
        <taxon>Micrococcales</taxon>
        <taxon>Dermacoccaceae</taxon>
        <taxon>Luteipulveratus</taxon>
    </lineage>
</organism>
<keyword evidence="3 6" id="KW-0812">Transmembrane</keyword>
<dbReference type="PANTHER" id="PTHR30086:SF14">
    <property type="entry name" value="HOMOSERINE_HOMOSERINE LACTONE EFFLUX PROTEIN"/>
    <property type="match status" value="1"/>
</dbReference>
<dbReference type="Proteomes" id="UP000037397">
    <property type="component" value="Unassembled WGS sequence"/>
</dbReference>
<evidence type="ECO:0000256" key="1">
    <source>
        <dbReference type="ARBA" id="ARBA00004651"/>
    </source>
</evidence>
<dbReference type="PIRSF" id="PIRSF006324">
    <property type="entry name" value="LeuE"/>
    <property type="match status" value="1"/>
</dbReference>
<evidence type="ECO:0000256" key="5">
    <source>
        <dbReference type="ARBA" id="ARBA00023136"/>
    </source>
</evidence>
<evidence type="ECO:0000256" key="6">
    <source>
        <dbReference type="SAM" id="Phobius"/>
    </source>
</evidence>
<comment type="subcellular location">
    <subcellularLocation>
        <location evidence="1">Cell membrane</location>
        <topology evidence="1">Multi-pass membrane protein</topology>
    </subcellularLocation>
</comment>
<protein>
    <submittedName>
        <fullName evidence="7">Lysine transporter LysE</fullName>
    </submittedName>
</protein>
<feature type="transmembrane region" description="Helical" evidence="6">
    <location>
        <begin position="107"/>
        <end position="129"/>
    </location>
</feature>
<accession>A0A0L6CM35</accession>
<keyword evidence="4 6" id="KW-1133">Transmembrane helix</keyword>
<evidence type="ECO:0000256" key="4">
    <source>
        <dbReference type="ARBA" id="ARBA00022989"/>
    </source>
</evidence>
<sequence length="203" mass="22071">MSLSFLITSLVIAAIPGTGAVYTLSESISRGTRAGMVAAFGCTLGIIPHLAAAVTGLASLLYASHEAFLILKYAGVVYLVFLAIQMWRDDGSLMISQEADKTPVLQVIRRAVLINLLNPKLTIFFFAFLPQFIPQNSSNTFFRMIFLGFVFMVVTFVVFAAYCLAAVRIRHLIVSRPAVLRAVTKTFAVSFLALSARLALASK</sequence>
<evidence type="ECO:0000313" key="8">
    <source>
        <dbReference type="Proteomes" id="UP000037397"/>
    </source>
</evidence>
<evidence type="ECO:0000256" key="2">
    <source>
        <dbReference type="ARBA" id="ARBA00022475"/>
    </source>
</evidence>
<dbReference type="GO" id="GO:0042970">
    <property type="term" value="F:homoserine transmembrane transporter activity"/>
    <property type="evidence" value="ECO:0007669"/>
    <property type="project" value="TreeGrafter"/>
</dbReference>
<keyword evidence="5 6" id="KW-0472">Membrane</keyword>
<dbReference type="EMBL" id="LAIR01000002">
    <property type="protein sequence ID" value="KNX38794.1"/>
    <property type="molecule type" value="Genomic_DNA"/>
</dbReference>
<dbReference type="OrthoDB" id="9784202at2"/>
<feature type="transmembrane region" description="Helical" evidence="6">
    <location>
        <begin position="37"/>
        <end position="62"/>
    </location>
</feature>
<feature type="transmembrane region" description="Helical" evidence="6">
    <location>
        <begin position="141"/>
        <end position="167"/>
    </location>
</feature>
<dbReference type="GO" id="GO:0005886">
    <property type="term" value="C:plasma membrane"/>
    <property type="evidence" value="ECO:0007669"/>
    <property type="project" value="UniProtKB-SubCell"/>
</dbReference>
<dbReference type="InterPro" id="IPR001123">
    <property type="entry name" value="LeuE-type"/>
</dbReference>
<keyword evidence="8" id="KW-1185">Reference proteome</keyword>